<protein>
    <submittedName>
        <fullName evidence="1">Uncharacterized protein</fullName>
    </submittedName>
</protein>
<keyword evidence="2" id="KW-1185">Reference proteome</keyword>
<evidence type="ECO:0000313" key="1">
    <source>
        <dbReference type="EMBL" id="KAK4010761.1"/>
    </source>
</evidence>
<accession>A0ABQ9ZCX9</accession>
<evidence type="ECO:0000313" key="2">
    <source>
        <dbReference type="Proteomes" id="UP001234178"/>
    </source>
</evidence>
<name>A0ABQ9ZCX9_9CRUS</name>
<reference evidence="1 2" key="1">
    <citation type="journal article" date="2023" name="Nucleic Acids Res.">
        <title>The hologenome of Daphnia magna reveals possible DNA methylation and microbiome-mediated evolution of the host genome.</title>
        <authorList>
            <person name="Chaturvedi A."/>
            <person name="Li X."/>
            <person name="Dhandapani V."/>
            <person name="Marshall H."/>
            <person name="Kissane S."/>
            <person name="Cuenca-Cambronero M."/>
            <person name="Asole G."/>
            <person name="Calvet F."/>
            <person name="Ruiz-Romero M."/>
            <person name="Marangio P."/>
            <person name="Guigo R."/>
            <person name="Rago D."/>
            <person name="Mirbahai L."/>
            <person name="Eastwood N."/>
            <person name="Colbourne J.K."/>
            <person name="Zhou J."/>
            <person name="Mallon E."/>
            <person name="Orsini L."/>
        </authorList>
    </citation>
    <scope>NUCLEOTIDE SEQUENCE [LARGE SCALE GENOMIC DNA]</scope>
    <source>
        <strain evidence="1">LRV0_1</strain>
    </source>
</reference>
<dbReference type="EMBL" id="JAOYFB010000003">
    <property type="protein sequence ID" value="KAK4010761.1"/>
    <property type="molecule type" value="Genomic_DNA"/>
</dbReference>
<dbReference type="Proteomes" id="UP001234178">
    <property type="component" value="Unassembled WGS sequence"/>
</dbReference>
<comment type="caution">
    <text evidence="1">The sequence shown here is derived from an EMBL/GenBank/DDBJ whole genome shotgun (WGS) entry which is preliminary data.</text>
</comment>
<gene>
    <name evidence="1" type="ORF">OUZ56_019894</name>
</gene>
<sequence>MKKVVVAGPQLSEVPADPRAQHRRTWAAQSQLPLATVALNIRHRHLYRSNASLKSKSRPHNF</sequence>
<proteinExistence type="predicted"/>
<organism evidence="1 2">
    <name type="scientific">Daphnia magna</name>
    <dbReference type="NCBI Taxonomy" id="35525"/>
    <lineage>
        <taxon>Eukaryota</taxon>
        <taxon>Metazoa</taxon>
        <taxon>Ecdysozoa</taxon>
        <taxon>Arthropoda</taxon>
        <taxon>Crustacea</taxon>
        <taxon>Branchiopoda</taxon>
        <taxon>Diplostraca</taxon>
        <taxon>Cladocera</taxon>
        <taxon>Anomopoda</taxon>
        <taxon>Daphniidae</taxon>
        <taxon>Daphnia</taxon>
    </lineage>
</organism>